<proteinExistence type="predicted"/>
<evidence type="ECO:0000256" key="1">
    <source>
        <dbReference type="SAM" id="MobiDB-lite"/>
    </source>
</evidence>
<evidence type="ECO:0000313" key="3">
    <source>
        <dbReference type="Proteomes" id="UP001153269"/>
    </source>
</evidence>
<organism evidence="2 3">
    <name type="scientific">Pleuronectes platessa</name>
    <name type="common">European plaice</name>
    <dbReference type="NCBI Taxonomy" id="8262"/>
    <lineage>
        <taxon>Eukaryota</taxon>
        <taxon>Metazoa</taxon>
        <taxon>Chordata</taxon>
        <taxon>Craniata</taxon>
        <taxon>Vertebrata</taxon>
        <taxon>Euteleostomi</taxon>
        <taxon>Actinopterygii</taxon>
        <taxon>Neopterygii</taxon>
        <taxon>Teleostei</taxon>
        <taxon>Neoteleostei</taxon>
        <taxon>Acanthomorphata</taxon>
        <taxon>Carangaria</taxon>
        <taxon>Pleuronectiformes</taxon>
        <taxon>Pleuronectoidei</taxon>
        <taxon>Pleuronectidae</taxon>
        <taxon>Pleuronectes</taxon>
    </lineage>
</organism>
<accession>A0A9N7VLU6</accession>
<sequence>MLKLEEGEERMEQKPLGQMMEEENGISSLSTIWTACQPSKFQAFAKICFPEYVVYFREEGGVDIIRRALRIPAMTIGKNASGEGSVVVEKILHSSDEIG</sequence>
<dbReference type="SUPFAM" id="SSF48592">
    <property type="entry name" value="GroEL equatorial domain-like"/>
    <property type="match status" value="1"/>
</dbReference>
<gene>
    <name evidence="2" type="ORF">PLEPLA_LOCUS43092</name>
</gene>
<comment type="caution">
    <text evidence="2">The sequence shown here is derived from an EMBL/GenBank/DDBJ whole genome shotgun (WGS) entry which is preliminary data.</text>
</comment>
<dbReference type="AlphaFoldDB" id="A0A9N7VLU6"/>
<evidence type="ECO:0000313" key="2">
    <source>
        <dbReference type="EMBL" id="CAB1455317.1"/>
    </source>
</evidence>
<dbReference type="Proteomes" id="UP001153269">
    <property type="component" value="Unassembled WGS sequence"/>
</dbReference>
<feature type="region of interest" description="Disordered" evidence="1">
    <location>
        <begin position="1"/>
        <end position="20"/>
    </location>
</feature>
<dbReference type="EMBL" id="CADEAL010004249">
    <property type="protein sequence ID" value="CAB1455317.1"/>
    <property type="molecule type" value="Genomic_DNA"/>
</dbReference>
<reference evidence="2" key="1">
    <citation type="submission" date="2020-03" db="EMBL/GenBank/DDBJ databases">
        <authorList>
            <person name="Weist P."/>
        </authorList>
    </citation>
    <scope>NUCLEOTIDE SEQUENCE</scope>
</reference>
<name>A0A9N7VLU6_PLEPL</name>
<dbReference type="InterPro" id="IPR027413">
    <property type="entry name" value="GROEL-like_equatorial_sf"/>
</dbReference>
<protein>
    <submittedName>
        <fullName evidence="2">Uncharacterized protein</fullName>
    </submittedName>
</protein>
<dbReference type="Gene3D" id="1.10.560.10">
    <property type="entry name" value="GroEL-like equatorial domain"/>
    <property type="match status" value="1"/>
</dbReference>
<keyword evidence="3" id="KW-1185">Reference proteome</keyword>